<gene>
    <name evidence="1" type="ORF">QJS10_CPA05g02499</name>
</gene>
<proteinExistence type="predicted"/>
<dbReference type="Proteomes" id="UP001180020">
    <property type="component" value="Unassembled WGS sequence"/>
</dbReference>
<evidence type="ECO:0000313" key="1">
    <source>
        <dbReference type="EMBL" id="KAK1317710.1"/>
    </source>
</evidence>
<accession>A0AAV9EW78</accession>
<sequence length="61" mass="6914">MNADLLWFSSKALGAVNTGYKKFNFTLLEKVHRLSFKYLSSSDCDVLERVTQVEVSAWVVA</sequence>
<protein>
    <submittedName>
        <fullName evidence="1">Uncharacterized protein</fullName>
    </submittedName>
</protein>
<reference evidence="1" key="1">
    <citation type="journal article" date="2023" name="Nat. Commun.">
        <title>Diploid and tetraploid genomes of Acorus and the evolution of monocots.</title>
        <authorList>
            <person name="Ma L."/>
            <person name="Liu K.W."/>
            <person name="Li Z."/>
            <person name="Hsiao Y.Y."/>
            <person name="Qi Y."/>
            <person name="Fu T."/>
            <person name="Tang G.D."/>
            <person name="Zhang D."/>
            <person name="Sun W.H."/>
            <person name="Liu D.K."/>
            <person name="Li Y."/>
            <person name="Chen G.Z."/>
            <person name="Liu X.D."/>
            <person name="Liao X.Y."/>
            <person name="Jiang Y.T."/>
            <person name="Yu X."/>
            <person name="Hao Y."/>
            <person name="Huang J."/>
            <person name="Zhao X.W."/>
            <person name="Ke S."/>
            <person name="Chen Y.Y."/>
            <person name="Wu W.L."/>
            <person name="Hsu J.L."/>
            <person name="Lin Y.F."/>
            <person name="Huang M.D."/>
            <person name="Li C.Y."/>
            <person name="Huang L."/>
            <person name="Wang Z.W."/>
            <person name="Zhao X."/>
            <person name="Zhong W.Y."/>
            <person name="Peng D.H."/>
            <person name="Ahmad S."/>
            <person name="Lan S."/>
            <person name="Zhang J.S."/>
            <person name="Tsai W.C."/>
            <person name="Van de Peer Y."/>
            <person name="Liu Z.J."/>
        </authorList>
    </citation>
    <scope>NUCLEOTIDE SEQUENCE</scope>
    <source>
        <strain evidence="1">CP</strain>
    </source>
</reference>
<dbReference type="EMBL" id="JAUJYO010000005">
    <property type="protein sequence ID" value="KAK1317710.1"/>
    <property type="molecule type" value="Genomic_DNA"/>
</dbReference>
<dbReference type="AlphaFoldDB" id="A0AAV9EW78"/>
<name>A0AAV9EW78_ACOCL</name>
<keyword evidence="2" id="KW-1185">Reference proteome</keyword>
<comment type="caution">
    <text evidence="1">The sequence shown here is derived from an EMBL/GenBank/DDBJ whole genome shotgun (WGS) entry which is preliminary data.</text>
</comment>
<reference evidence="1" key="2">
    <citation type="submission" date="2023-06" db="EMBL/GenBank/DDBJ databases">
        <authorList>
            <person name="Ma L."/>
            <person name="Liu K.-W."/>
            <person name="Li Z."/>
            <person name="Hsiao Y.-Y."/>
            <person name="Qi Y."/>
            <person name="Fu T."/>
            <person name="Tang G."/>
            <person name="Zhang D."/>
            <person name="Sun W.-H."/>
            <person name="Liu D.-K."/>
            <person name="Li Y."/>
            <person name="Chen G.-Z."/>
            <person name="Liu X.-D."/>
            <person name="Liao X.-Y."/>
            <person name="Jiang Y.-T."/>
            <person name="Yu X."/>
            <person name="Hao Y."/>
            <person name="Huang J."/>
            <person name="Zhao X.-W."/>
            <person name="Ke S."/>
            <person name="Chen Y.-Y."/>
            <person name="Wu W.-L."/>
            <person name="Hsu J.-L."/>
            <person name="Lin Y.-F."/>
            <person name="Huang M.-D."/>
            <person name="Li C.-Y."/>
            <person name="Huang L."/>
            <person name="Wang Z.-W."/>
            <person name="Zhao X."/>
            <person name="Zhong W.-Y."/>
            <person name="Peng D.-H."/>
            <person name="Ahmad S."/>
            <person name="Lan S."/>
            <person name="Zhang J.-S."/>
            <person name="Tsai W.-C."/>
            <person name="Van De Peer Y."/>
            <person name="Liu Z.-J."/>
        </authorList>
    </citation>
    <scope>NUCLEOTIDE SEQUENCE</scope>
    <source>
        <strain evidence="1">CP</strain>
        <tissue evidence="1">Leaves</tissue>
    </source>
</reference>
<organism evidence="1 2">
    <name type="scientific">Acorus calamus</name>
    <name type="common">Sweet flag</name>
    <dbReference type="NCBI Taxonomy" id="4465"/>
    <lineage>
        <taxon>Eukaryota</taxon>
        <taxon>Viridiplantae</taxon>
        <taxon>Streptophyta</taxon>
        <taxon>Embryophyta</taxon>
        <taxon>Tracheophyta</taxon>
        <taxon>Spermatophyta</taxon>
        <taxon>Magnoliopsida</taxon>
        <taxon>Liliopsida</taxon>
        <taxon>Acoraceae</taxon>
        <taxon>Acorus</taxon>
    </lineage>
</organism>
<evidence type="ECO:0000313" key="2">
    <source>
        <dbReference type="Proteomes" id="UP001180020"/>
    </source>
</evidence>